<keyword evidence="10" id="KW-1185">Reference proteome</keyword>
<sequence>MRRAANLIAVGLLAALLQPFSVSAVLRPAASDAASLRPTPAEVARRHRGDEIRSVPGFRGTLPTRHYAGYITVDEERGRHLYYYFVQSQHKPSKDPVVLWLNGGPGCSSLGGFVNEHGPFSFSFKGGKDAKGRHEQQLELGLNPHSWNQVANMLYVDSPAGVGMSYAETKADAHTNDTHTAADMNTFLRLWFAKFEEFQGNDFFVSGESYAGVYVPLVSQAVLDGNDAGQEPRLRLRGYLIGNGVTDDEFDGNAIIPFAYGKSLISQELFEEATSSCGGSFWNASKGTACDHAVDKVYHAIKGINIYDILEPCYHGHNPYTQAAALAAAVSSHRQWPLLGGLKPGPVAGFGELVTGLAHIPPCLDSREMWAFCNDDAVREAIHAEPINKIGAFDECTNGERIHYTHDAGSMLPVHRDLIDRGLTGLIYSGDHDMAVPHTGSEAWTAWMGKQLGVERPWGPWHTADHQVAGYAVHYKQLVYATVLGAGHMVPETKPAAALALFARFLKAVQSGAPAPLAM</sequence>
<comment type="caution">
    <text evidence="9">The sequence shown here is derived from an EMBL/GenBank/DDBJ whole genome shotgun (WGS) entry which is preliminary data.</text>
</comment>
<evidence type="ECO:0000256" key="5">
    <source>
        <dbReference type="ARBA" id="ARBA00022801"/>
    </source>
</evidence>
<dbReference type="Pfam" id="PF00450">
    <property type="entry name" value="Peptidase_S10"/>
    <property type="match status" value="1"/>
</dbReference>
<evidence type="ECO:0000313" key="9">
    <source>
        <dbReference type="EMBL" id="KAI3433559.1"/>
    </source>
</evidence>
<dbReference type="PROSITE" id="PS00560">
    <property type="entry name" value="CARBOXYPEPT_SER_HIS"/>
    <property type="match status" value="1"/>
</dbReference>
<dbReference type="AlphaFoldDB" id="A0A9D4TSE5"/>
<comment type="similarity">
    <text evidence="1 8">Belongs to the peptidase S10 family.</text>
</comment>
<evidence type="ECO:0000256" key="6">
    <source>
        <dbReference type="ARBA" id="ARBA00023157"/>
    </source>
</evidence>
<dbReference type="Gene3D" id="3.40.50.12670">
    <property type="match status" value="1"/>
</dbReference>
<dbReference type="InterPro" id="IPR018202">
    <property type="entry name" value="Ser_caboxypep_ser_AS"/>
</dbReference>
<evidence type="ECO:0000313" key="10">
    <source>
        <dbReference type="Proteomes" id="UP001055712"/>
    </source>
</evidence>
<dbReference type="SUPFAM" id="SSF53474">
    <property type="entry name" value="alpha/beta-Hydrolases"/>
    <property type="match status" value="1"/>
</dbReference>
<evidence type="ECO:0000256" key="2">
    <source>
        <dbReference type="ARBA" id="ARBA00022645"/>
    </source>
</evidence>
<evidence type="ECO:0000256" key="4">
    <source>
        <dbReference type="ARBA" id="ARBA00022729"/>
    </source>
</evidence>
<dbReference type="GO" id="GO:0019748">
    <property type="term" value="P:secondary metabolic process"/>
    <property type="evidence" value="ECO:0007669"/>
    <property type="project" value="TreeGrafter"/>
</dbReference>
<dbReference type="InterPro" id="IPR033124">
    <property type="entry name" value="Ser_caboxypep_his_AS"/>
</dbReference>
<dbReference type="PANTHER" id="PTHR11802">
    <property type="entry name" value="SERINE PROTEASE FAMILY S10 SERINE CARBOXYPEPTIDASE"/>
    <property type="match status" value="1"/>
</dbReference>
<dbReference type="PRINTS" id="PR00724">
    <property type="entry name" value="CRBOXYPTASEC"/>
</dbReference>
<gene>
    <name evidence="9" type="ORF">D9Q98_003370</name>
</gene>
<dbReference type="PROSITE" id="PS00131">
    <property type="entry name" value="CARBOXYPEPT_SER_SER"/>
    <property type="match status" value="1"/>
</dbReference>
<accession>A0A9D4TSE5</accession>
<dbReference type="OrthoDB" id="443318at2759"/>
<keyword evidence="3 8" id="KW-0645">Protease</keyword>
<keyword evidence="6" id="KW-1015">Disulfide bond</keyword>
<dbReference type="FunFam" id="3.40.50.1820:FF:000143">
    <property type="entry name" value="Carboxypeptidase"/>
    <property type="match status" value="1"/>
</dbReference>
<dbReference type="Gene3D" id="3.40.50.1820">
    <property type="entry name" value="alpha/beta hydrolase"/>
    <property type="match status" value="1"/>
</dbReference>
<keyword evidence="7" id="KW-0325">Glycoprotein</keyword>
<dbReference type="GO" id="GO:0004185">
    <property type="term" value="F:serine-type carboxypeptidase activity"/>
    <property type="evidence" value="ECO:0007669"/>
    <property type="project" value="UniProtKB-UniRule"/>
</dbReference>
<dbReference type="EC" id="3.4.16.-" evidence="8"/>
<keyword evidence="5 8" id="KW-0378">Hydrolase</keyword>
<evidence type="ECO:0000256" key="1">
    <source>
        <dbReference type="ARBA" id="ARBA00009431"/>
    </source>
</evidence>
<dbReference type="GO" id="GO:0016747">
    <property type="term" value="F:acyltransferase activity, transferring groups other than amino-acyl groups"/>
    <property type="evidence" value="ECO:0007669"/>
    <property type="project" value="TreeGrafter"/>
</dbReference>
<reference evidence="9" key="2">
    <citation type="submission" date="2020-11" db="EMBL/GenBank/DDBJ databases">
        <authorList>
            <person name="Cecchin M."/>
            <person name="Marcolungo L."/>
            <person name="Rossato M."/>
            <person name="Girolomoni L."/>
            <person name="Cosentino E."/>
            <person name="Cuine S."/>
            <person name="Li-Beisson Y."/>
            <person name="Delledonne M."/>
            <person name="Ballottari M."/>
        </authorList>
    </citation>
    <scope>NUCLEOTIDE SEQUENCE</scope>
    <source>
        <strain evidence="9">211/11P</strain>
        <tissue evidence="9">Whole cell</tissue>
    </source>
</reference>
<organism evidence="9 10">
    <name type="scientific">Chlorella vulgaris</name>
    <name type="common">Green alga</name>
    <dbReference type="NCBI Taxonomy" id="3077"/>
    <lineage>
        <taxon>Eukaryota</taxon>
        <taxon>Viridiplantae</taxon>
        <taxon>Chlorophyta</taxon>
        <taxon>core chlorophytes</taxon>
        <taxon>Trebouxiophyceae</taxon>
        <taxon>Chlorellales</taxon>
        <taxon>Chlorellaceae</taxon>
        <taxon>Chlorella clade</taxon>
        <taxon>Chlorella</taxon>
    </lineage>
</organism>
<protein>
    <recommendedName>
        <fullName evidence="8">Carboxypeptidase</fullName>
        <ecNumber evidence="8">3.4.16.-</ecNumber>
    </recommendedName>
</protein>
<dbReference type="GO" id="GO:0006508">
    <property type="term" value="P:proteolysis"/>
    <property type="evidence" value="ECO:0007669"/>
    <property type="project" value="UniProtKB-KW"/>
</dbReference>
<dbReference type="InterPro" id="IPR029058">
    <property type="entry name" value="AB_hydrolase_fold"/>
</dbReference>
<dbReference type="Proteomes" id="UP001055712">
    <property type="component" value="Unassembled WGS sequence"/>
</dbReference>
<feature type="chain" id="PRO_5039750475" description="Carboxypeptidase" evidence="8">
    <location>
        <begin position="25"/>
        <end position="519"/>
    </location>
</feature>
<evidence type="ECO:0000256" key="7">
    <source>
        <dbReference type="ARBA" id="ARBA00023180"/>
    </source>
</evidence>
<dbReference type="PANTHER" id="PTHR11802:SF254">
    <property type="entry name" value="SERINE CARBOXYPEPTIDASE-LIKE 20"/>
    <property type="match status" value="1"/>
</dbReference>
<reference evidence="9" key="1">
    <citation type="journal article" date="2019" name="Plant J.">
        <title>Chlorella vulgaris genome assembly and annotation reveals the molecular basis for metabolic acclimation to high light conditions.</title>
        <authorList>
            <person name="Cecchin M."/>
            <person name="Marcolungo L."/>
            <person name="Rossato M."/>
            <person name="Girolomoni L."/>
            <person name="Cosentino E."/>
            <person name="Cuine S."/>
            <person name="Li-Beisson Y."/>
            <person name="Delledonne M."/>
            <person name="Ballottari M."/>
        </authorList>
    </citation>
    <scope>NUCLEOTIDE SEQUENCE</scope>
    <source>
        <strain evidence="9">211/11P</strain>
    </source>
</reference>
<keyword evidence="4 8" id="KW-0732">Signal</keyword>
<dbReference type="EMBL" id="SIDB01000004">
    <property type="protein sequence ID" value="KAI3433559.1"/>
    <property type="molecule type" value="Genomic_DNA"/>
</dbReference>
<evidence type="ECO:0000256" key="3">
    <source>
        <dbReference type="ARBA" id="ARBA00022670"/>
    </source>
</evidence>
<feature type="signal peptide" evidence="8">
    <location>
        <begin position="1"/>
        <end position="24"/>
    </location>
</feature>
<proteinExistence type="inferred from homology"/>
<keyword evidence="2 8" id="KW-0121">Carboxypeptidase</keyword>
<evidence type="ECO:0000256" key="8">
    <source>
        <dbReference type="RuleBase" id="RU361156"/>
    </source>
</evidence>
<name>A0A9D4TSE5_CHLVU</name>
<dbReference type="InterPro" id="IPR001563">
    <property type="entry name" value="Peptidase_S10"/>
</dbReference>